<dbReference type="SMART" id="SM00725">
    <property type="entry name" value="NEAT"/>
    <property type="match status" value="1"/>
</dbReference>
<reference evidence="5 6" key="1">
    <citation type="submission" date="2018-09" db="EMBL/GenBank/DDBJ databases">
        <title>Cohnella cavernae sp. nov., isolated from a karst cave.</title>
        <authorList>
            <person name="Zhu H."/>
        </authorList>
    </citation>
    <scope>NUCLEOTIDE SEQUENCE [LARGE SCALE GENOMIC DNA]</scope>
    <source>
        <strain evidence="5 6">K2E09-144</strain>
    </source>
</reference>
<dbReference type="CDD" id="cd06920">
    <property type="entry name" value="NEAT"/>
    <property type="match status" value="1"/>
</dbReference>
<dbReference type="GO" id="GO:0030313">
    <property type="term" value="C:cell envelope"/>
    <property type="evidence" value="ECO:0007669"/>
    <property type="project" value="UniProtKB-SubCell"/>
</dbReference>
<accession>A0A398CKV2</accession>
<dbReference type="InterPro" id="IPR037250">
    <property type="entry name" value="NEAT_dom_sf"/>
</dbReference>
<gene>
    <name evidence="5" type="ORF">D3H35_20185</name>
</gene>
<keyword evidence="2 3" id="KW-0732">Signal</keyword>
<dbReference type="Gene3D" id="2.60.40.1850">
    <property type="match status" value="1"/>
</dbReference>
<feature type="signal peptide" evidence="3">
    <location>
        <begin position="1"/>
        <end position="24"/>
    </location>
</feature>
<comment type="caution">
    <text evidence="5">The sequence shown here is derived from an EMBL/GenBank/DDBJ whole genome shotgun (WGS) entry which is preliminary data.</text>
</comment>
<dbReference type="Proteomes" id="UP000266340">
    <property type="component" value="Unassembled WGS sequence"/>
</dbReference>
<dbReference type="PROSITE" id="PS50978">
    <property type="entry name" value="NEAT"/>
    <property type="match status" value="1"/>
</dbReference>
<evidence type="ECO:0000313" key="5">
    <source>
        <dbReference type="EMBL" id="RIE02930.1"/>
    </source>
</evidence>
<keyword evidence="6" id="KW-1185">Reference proteome</keyword>
<evidence type="ECO:0000313" key="6">
    <source>
        <dbReference type="Proteomes" id="UP000266340"/>
    </source>
</evidence>
<proteinExistence type="predicted"/>
<name>A0A398CKV2_9BACL</name>
<dbReference type="EMBL" id="QXJM01000039">
    <property type="protein sequence ID" value="RIE02930.1"/>
    <property type="molecule type" value="Genomic_DNA"/>
</dbReference>
<dbReference type="SUPFAM" id="SSF158911">
    <property type="entry name" value="NEAT domain-like"/>
    <property type="match status" value="1"/>
</dbReference>
<dbReference type="InterPro" id="IPR006635">
    <property type="entry name" value="NEAT_dom"/>
</dbReference>
<evidence type="ECO:0000256" key="1">
    <source>
        <dbReference type="ARBA" id="ARBA00004196"/>
    </source>
</evidence>
<protein>
    <recommendedName>
        <fullName evidence="4">NEAT domain-containing protein</fullName>
    </recommendedName>
</protein>
<dbReference type="Pfam" id="PF05031">
    <property type="entry name" value="NEAT"/>
    <property type="match status" value="1"/>
</dbReference>
<dbReference type="AlphaFoldDB" id="A0A398CKV2"/>
<organism evidence="5 6">
    <name type="scientific">Cohnella faecalis</name>
    <dbReference type="NCBI Taxonomy" id="2315694"/>
    <lineage>
        <taxon>Bacteria</taxon>
        <taxon>Bacillati</taxon>
        <taxon>Bacillota</taxon>
        <taxon>Bacilli</taxon>
        <taxon>Bacillales</taxon>
        <taxon>Paenibacillaceae</taxon>
        <taxon>Cohnella</taxon>
    </lineage>
</organism>
<evidence type="ECO:0000259" key="4">
    <source>
        <dbReference type="PROSITE" id="PS50978"/>
    </source>
</evidence>
<dbReference type="RefSeq" id="WP_119150957.1">
    <property type="nucleotide sequence ID" value="NZ_QXJM01000039.1"/>
</dbReference>
<sequence>MKLLKKTFMFVLIAALLLSAQHLAPVSASIEPGTVIPDGEYSLSYQYVKDGTTQVSAANDFMVPDTGKLIISEGKAYFEHEVSKADYATFAYLGSRKAGAAKAVITTVGDAETANGQDGYEPVVVRDAANSSNVVVRLTIVDVWKKQDVLMHIDDKENIYNLPVRYNHWYNAQLEIYTTNITLPPLRAAAMEAPEA</sequence>
<comment type="subcellular location">
    <subcellularLocation>
        <location evidence="1">Cell envelope</location>
    </subcellularLocation>
</comment>
<evidence type="ECO:0000256" key="2">
    <source>
        <dbReference type="ARBA" id="ARBA00022729"/>
    </source>
</evidence>
<dbReference type="OrthoDB" id="504962at2"/>
<feature type="domain" description="NEAT" evidence="4">
    <location>
        <begin position="36"/>
        <end position="184"/>
    </location>
</feature>
<evidence type="ECO:0000256" key="3">
    <source>
        <dbReference type="SAM" id="SignalP"/>
    </source>
</evidence>
<feature type="chain" id="PRO_5039079811" description="NEAT domain-containing protein" evidence="3">
    <location>
        <begin position="25"/>
        <end position="196"/>
    </location>
</feature>